<evidence type="ECO:0000313" key="6">
    <source>
        <dbReference type="Proteomes" id="UP000777482"/>
    </source>
</evidence>
<feature type="compositionally biased region" description="Pro residues" evidence="4">
    <location>
        <begin position="1174"/>
        <end position="1184"/>
    </location>
</feature>
<dbReference type="CDD" id="cd07735">
    <property type="entry name" value="class_II_PDE_MBL-fold"/>
    <property type="match status" value="1"/>
</dbReference>
<sequence>MLVLGCGGGPVGSNLSSYLVKPAARKWSEGCTGLEGGSTLGAIVALAERDPDLFSEFSSVGEEDDDLQSRGRRRTRRINGGAAPQERVETVRQRQARAHRTGGIVWDSINCFLITHGHLDHIAGLVISSALCRPRVKPVYGVEHTIANIERAMDGGVWPVLGGREDLDGTGKGKGIAYEYRVFEAPSTRSRTLSPSLSFTAFPIAHGPNPSSGASAADPSSSSSRSATQKTTTTATKTTTARTGRGSLEQEVYCSTAAFVKDEETKREFLFFGDVEPVSGTDLNHRVWAAAAPKILDRTLDTIFLECSYPSAQPRELLFGHLSPPFLMEELDVLADEVRKRQAAAAAAATRIGAQEEPDEGSEMPPPLEGVTVVIMHIKDELYPTPRPRPPPSSKPQPVRLETETAAVAAADPSSSSSNSGPRRSPRLGSAQPSSLASGSLPTGKDEDEDAEEEEAEEEGEDDDDETVQERIERELNELERTRRTGVKFLLAQQGMRIGSPASETVEAEPVGQPSLAASETSTLPDPWSEDEDDDDDDGGGSRNSLELVSASKELARDAVAADEDDEEDFDLVNSRDLRSSSPVSIVSTSSRDVVPIVPLPQPTAVTPSAEAEDLVNVLRQEEHEGATRMQPDTDTESWRSSSSASDCSVSIGGGTSATKSSASVSGSESGRSHNGEDDHAVGAMRLSFPDPIAASLSGHEPATHGQINDAPSGLGADYSMLLDVTEAAHVDASDSQASSSSSAAASVPASPVSDTSRQLSEMSISPDKPLSSPSSLLSSGAHSSSDQVVDATMSTSTSPLLMTTSTPPSPPSPPPRRKQQRHRRSSSPTPLSRSDTSSAKQSLLVEQPHVLNHDRDREEQQQQQYGKSYDPAHVHDWIRSAAEASSPSSSPNPKFGKEEQESTASETDAPELVSRAENQVEQPPVDVEESSPQRIEGGEAVRQHQAQHDLTTSLAGPQSMTSSAATVVPGGGMAKVVAGVDGSVPGAMPESRGVSQHNAQAQEQEQGAEADATSSSMQAYAHAPGTARSRKAVAVLSFVAAAVAIAATGWLDSTSSSSPAPVRTLPSSASAPAMNCNAAATTTTTTTEEVMMTFSETIRALMVETMVAESEAEAGAGATLITAMSIVHSDHDDHDDHDHDHDDDGDDEAHSASAPSSCACRADFDQQPLPTIETPPAPAPAQAPPALSEEETRGVFAAVSKLSDLEQLVVARAQRRMHRHRQRRRGSLRRRRRELLSLFDRAAPPVVHAPNPPVLYAPPAVDGSGRRRPVTAPIEVTAPDSSASSERGHESSWLSAWVQPSHLVARMSTNVLASGFKHGRHALERASRGRRKLARHLEKDVASVAKDLQRQRERVNDFTARHRATCERSPHLPECFLERLAQRSQRDIKTWWDSIRSHVGGNRQDAVPRSWLDLIKRGRRKADTDRVLDRAYARLARQLETLRRSARRAQPLTYRGGRETVNHARKAVQALERVGKRFSAWRRGETSGDSRPRKKNKTKNRSRRG</sequence>
<feature type="compositionally biased region" description="Basic residues" evidence="4">
    <location>
        <begin position="1493"/>
        <end position="1506"/>
    </location>
</feature>
<comment type="caution">
    <text evidence="5">The sequence shown here is derived from an EMBL/GenBank/DDBJ whole genome shotgun (WGS) entry which is preliminary data.</text>
</comment>
<proteinExistence type="inferred from homology"/>
<feature type="compositionally biased region" description="Basic and acidic residues" evidence="4">
    <location>
        <begin position="1483"/>
        <end position="1492"/>
    </location>
</feature>
<keyword evidence="2" id="KW-0114">cAMP</keyword>
<feature type="compositionally biased region" description="Pro residues" evidence="4">
    <location>
        <begin position="385"/>
        <end position="395"/>
    </location>
</feature>
<dbReference type="PRINTS" id="PR00388">
    <property type="entry name" value="PDIESTERASE2"/>
</dbReference>
<feature type="compositionally biased region" description="Polar residues" evidence="4">
    <location>
        <begin position="949"/>
        <end position="965"/>
    </location>
</feature>
<dbReference type="Pfam" id="PF02112">
    <property type="entry name" value="PDEase_II"/>
    <property type="match status" value="1"/>
</dbReference>
<dbReference type="GO" id="GO:0006198">
    <property type="term" value="P:cAMP catabolic process"/>
    <property type="evidence" value="ECO:0007669"/>
    <property type="project" value="InterPro"/>
</dbReference>
<dbReference type="InterPro" id="IPR000396">
    <property type="entry name" value="Pdiesterase2"/>
</dbReference>
<feature type="compositionally biased region" description="Low complexity" evidence="4">
    <location>
        <begin position="827"/>
        <end position="839"/>
    </location>
</feature>
<name>A0A9P6W335_RHOMI</name>
<feature type="compositionally biased region" description="Acidic residues" evidence="4">
    <location>
        <begin position="528"/>
        <end position="539"/>
    </location>
</feature>
<feature type="region of interest" description="Disordered" evidence="4">
    <location>
        <begin position="57"/>
        <end position="84"/>
    </location>
</feature>
<feature type="compositionally biased region" description="Low complexity" evidence="4">
    <location>
        <begin position="639"/>
        <end position="670"/>
    </location>
</feature>
<feature type="compositionally biased region" description="Low complexity" evidence="4">
    <location>
        <begin position="580"/>
        <end position="590"/>
    </location>
</feature>
<evidence type="ECO:0000256" key="1">
    <source>
        <dbReference type="ARBA" id="ARBA00022801"/>
    </source>
</evidence>
<organism evidence="5 6">
    <name type="scientific">Rhodotorula mucilaginosa</name>
    <name type="common">Yeast</name>
    <name type="synonym">Rhodotorula rubra</name>
    <dbReference type="NCBI Taxonomy" id="5537"/>
    <lineage>
        <taxon>Eukaryota</taxon>
        <taxon>Fungi</taxon>
        <taxon>Dikarya</taxon>
        <taxon>Basidiomycota</taxon>
        <taxon>Pucciniomycotina</taxon>
        <taxon>Microbotryomycetes</taxon>
        <taxon>Sporidiobolales</taxon>
        <taxon>Sporidiobolaceae</taxon>
        <taxon>Rhodotorula</taxon>
    </lineage>
</organism>
<feature type="compositionally biased region" description="Basic and acidic residues" evidence="4">
    <location>
        <begin position="1130"/>
        <end position="1143"/>
    </location>
</feature>
<dbReference type="Proteomes" id="UP000777482">
    <property type="component" value="Unassembled WGS sequence"/>
</dbReference>
<reference evidence="5 6" key="1">
    <citation type="submission" date="2020-11" db="EMBL/GenBank/DDBJ databases">
        <title>Kefir isolates.</title>
        <authorList>
            <person name="Marcisauskas S."/>
            <person name="Kim Y."/>
            <person name="Blasche S."/>
        </authorList>
    </citation>
    <scope>NUCLEOTIDE SEQUENCE [LARGE SCALE GENOMIC DNA]</scope>
    <source>
        <strain evidence="5 6">KR</strain>
    </source>
</reference>
<feature type="compositionally biased region" description="Basic residues" evidence="4">
    <location>
        <begin position="816"/>
        <end position="826"/>
    </location>
</feature>
<feature type="region of interest" description="Disordered" evidence="4">
    <location>
        <begin position="982"/>
        <end position="1023"/>
    </location>
</feature>
<feature type="region of interest" description="Disordered" evidence="4">
    <location>
        <begin position="731"/>
        <end position="965"/>
    </location>
</feature>
<feature type="compositionally biased region" description="Low complexity" evidence="4">
    <location>
        <begin position="1000"/>
        <end position="1011"/>
    </location>
</feature>
<dbReference type="Gene3D" id="3.60.15.10">
    <property type="entry name" value="Ribonuclease Z/Hydroxyacylglutathione hydrolase-like"/>
    <property type="match status" value="1"/>
</dbReference>
<feature type="compositionally biased region" description="Basic and acidic residues" evidence="4">
    <location>
        <begin position="671"/>
        <end position="681"/>
    </location>
</feature>
<dbReference type="PANTHER" id="PTHR28283:SF1">
    <property type="entry name" value="3',5'-CYCLIC-NUCLEOTIDE PHOSPHODIESTERASE 1"/>
    <property type="match status" value="1"/>
</dbReference>
<dbReference type="OrthoDB" id="258495at2759"/>
<dbReference type="SUPFAM" id="SSF56281">
    <property type="entry name" value="Metallo-hydrolase/oxidoreductase"/>
    <property type="match status" value="1"/>
</dbReference>
<feature type="compositionally biased region" description="Low complexity" evidence="4">
    <location>
        <begin position="793"/>
        <end position="807"/>
    </location>
</feature>
<feature type="region of interest" description="Disordered" evidence="4">
    <location>
        <begin position="382"/>
        <end position="590"/>
    </location>
</feature>
<keyword evidence="6" id="KW-1185">Reference proteome</keyword>
<feature type="compositionally biased region" description="Basic and acidic residues" evidence="4">
    <location>
        <begin position="468"/>
        <end position="483"/>
    </location>
</feature>
<comment type="similarity">
    <text evidence="3">Belongs to the cyclic nucleotide phosphodiesterase class-II family.</text>
</comment>
<gene>
    <name evidence="5" type="ORF">C6P46_002698</name>
</gene>
<feature type="compositionally biased region" description="Polar residues" evidence="4">
    <location>
        <begin position="1053"/>
        <end position="1071"/>
    </location>
</feature>
<feature type="region of interest" description="Disordered" evidence="4">
    <location>
        <begin position="618"/>
        <end position="717"/>
    </location>
</feature>
<feature type="compositionally biased region" description="Low complexity" evidence="4">
    <location>
        <begin position="734"/>
        <end position="757"/>
    </location>
</feature>
<evidence type="ECO:0000313" key="5">
    <source>
        <dbReference type="EMBL" id="KAG0663359.1"/>
    </source>
</evidence>
<feature type="compositionally biased region" description="Acidic residues" evidence="4">
    <location>
        <begin position="446"/>
        <end position="467"/>
    </location>
</feature>
<feature type="compositionally biased region" description="Acidic residues" evidence="4">
    <location>
        <begin position="561"/>
        <end position="571"/>
    </location>
</feature>
<protein>
    <submittedName>
        <fullName evidence="5">Uncharacterized protein</fullName>
    </submittedName>
</protein>
<feature type="compositionally biased region" description="Low complexity" evidence="4">
    <location>
        <begin position="211"/>
        <end position="243"/>
    </location>
</feature>
<feature type="compositionally biased region" description="Low complexity" evidence="4">
    <location>
        <begin position="1152"/>
        <end position="1162"/>
    </location>
</feature>
<dbReference type="PANTHER" id="PTHR28283">
    <property type="entry name" value="3',5'-CYCLIC-NUCLEOTIDE PHOSPHODIESTERASE 1"/>
    <property type="match status" value="1"/>
</dbReference>
<dbReference type="GO" id="GO:1902660">
    <property type="term" value="P:negative regulation of glucose mediated signaling pathway"/>
    <property type="evidence" value="ECO:0007669"/>
    <property type="project" value="TreeGrafter"/>
</dbReference>
<feature type="compositionally biased region" description="Low complexity" evidence="4">
    <location>
        <begin position="406"/>
        <end position="431"/>
    </location>
</feature>
<feature type="compositionally biased region" description="Low complexity" evidence="4">
    <location>
        <begin position="881"/>
        <end position="894"/>
    </location>
</feature>
<dbReference type="InterPro" id="IPR024225">
    <property type="entry name" value="cAMP-PdiesteraseII_CS"/>
</dbReference>
<keyword evidence="1" id="KW-0378">Hydrolase</keyword>
<feature type="compositionally biased region" description="Low complexity" evidence="4">
    <location>
        <begin position="764"/>
        <end position="786"/>
    </location>
</feature>
<dbReference type="InterPro" id="IPR036866">
    <property type="entry name" value="RibonucZ/Hydroxyglut_hydro"/>
</dbReference>
<dbReference type="GO" id="GO:0004115">
    <property type="term" value="F:3',5'-cyclic-AMP phosphodiesterase activity"/>
    <property type="evidence" value="ECO:0007669"/>
    <property type="project" value="InterPro"/>
</dbReference>
<dbReference type="GO" id="GO:0047555">
    <property type="term" value="F:3',5'-cyclic-GMP phosphodiesterase activity"/>
    <property type="evidence" value="ECO:0007669"/>
    <property type="project" value="TreeGrafter"/>
</dbReference>
<dbReference type="EMBL" id="PUHQ01000020">
    <property type="protein sequence ID" value="KAG0663359.1"/>
    <property type="molecule type" value="Genomic_DNA"/>
</dbReference>
<feature type="compositionally biased region" description="Polar residues" evidence="4">
    <location>
        <begin position="432"/>
        <end position="441"/>
    </location>
</feature>
<evidence type="ECO:0000256" key="2">
    <source>
        <dbReference type="ARBA" id="ARBA00023149"/>
    </source>
</evidence>
<feature type="compositionally biased region" description="Basic and acidic residues" evidence="4">
    <location>
        <begin position="852"/>
        <end position="861"/>
    </location>
</feature>
<feature type="region of interest" description="Disordered" evidence="4">
    <location>
        <begin position="1480"/>
        <end position="1506"/>
    </location>
</feature>
<feature type="region of interest" description="Disordered" evidence="4">
    <location>
        <begin position="1053"/>
        <end position="1072"/>
    </location>
</feature>
<accession>A0A9P6W335</accession>
<feature type="region of interest" description="Disordered" evidence="4">
    <location>
        <begin position="209"/>
        <end position="243"/>
    </location>
</feature>
<evidence type="ECO:0000256" key="4">
    <source>
        <dbReference type="SAM" id="MobiDB-lite"/>
    </source>
</evidence>
<evidence type="ECO:0000256" key="3">
    <source>
        <dbReference type="ARBA" id="ARBA00025762"/>
    </source>
</evidence>
<dbReference type="PROSITE" id="PS00607">
    <property type="entry name" value="PDEASE_II"/>
    <property type="match status" value="1"/>
</dbReference>
<feature type="region of interest" description="Disordered" evidence="4">
    <location>
        <begin position="1130"/>
        <end position="1193"/>
    </location>
</feature>